<sequence>MPLTYICSPCSGRLGGCLAVTDFVDAYLTPAVLLTELPMQFRSDGTLMTMENVNRLTGNAGDSNNFDILKTKIVLASLALWVEVDA</sequence>
<evidence type="ECO:0000313" key="1">
    <source>
        <dbReference type="EMBL" id="TEY55733.1"/>
    </source>
</evidence>
<keyword evidence="2" id="KW-1185">Reference proteome</keyword>
<comment type="caution">
    <text evidence="1">The sequence shown here is derived from an EMBL/GenBank/DDBJ whole genome shotgun (WGS) entry which is preliminary data.</text>
</comment>
<dbReference type="Proteomes" id="UP000297299">
    <property type="component" value="Unassembled WGS sequence"/>
</dbReference>
<gene>
    <name evidence="1" type="ORF">BOTCAL_0229g00010</name>
</gene>
<dbReference type="AlphaFoldDB" id="A0A4Y8CXT1"/>
<proteinExistence type="predicted"/>
<reference evidence="1 2" key="1">
    <citation type="submission" date="2017-11" db="EMBL/GenBank/DDBJ databases">
        <title>Comparative genomics of Botrytis spp.</title>
        <authorList>
            <person name="Valero-Jimenez C.A."/>
            <person name="Tapia P."/>
            <person name="Veloso J."/>
            <person name="Silva-Moreno E."/>
            <person name="Staats M."/>
            <person name="Valdes J.H."/>
            <person name="Van Kan J.A.L."/>
        </authorList>
    </citation>
    <scope>NUCLEOTIDE SEQUENCE [LARGE SCALE GENOMIC DNA]</scope>
    <source>
        <strain evidence="1 2">MUCL2830</strain>
    </source>
</reference>
<dbReference type="EMBL" id="PHWZ01000229">
    <property type="protein sequence ID" value="TEY55733.1"/>
    <property type="molecule type" value="Genomic_DNA"/>
</dbReference>
<accession>A0A4Y8CXT1</accession>
<evidence type="ECO:0000313" key="2">
    <source>
        <dbReference type="Proteomes" id="UP000297299"/>
    </source>
</evidence>
<name>A0A4Y8CXT1_9HELO</name>
<organism evidence="1 2">
    <name type="scientific">Botryotinia calthae</name>
    <dbReference type="NCBI Taxonomy" id="38488"/>
    <lineage>
        <taxon>Eukaryota</taxon>
        <taxon>Fungi</taxon>
        <taxon>Dikarya</taxon>
        <taxon>Ascomycota</taxon>
        <taxon>Pezizomycotina</taxon>
        <taxon>Leotiomycetes</taxon>
        <taxon>Helotiales</taxon>
        <taxon>Sclerotiniaceae</taxon>
        <taxon>Botryotinia</taxon>
    </lineage>
</organism>
<protein>
    <submittedName>
        <fullName evidence="1">Uncharacterized protein</fullName>
    </submittedName>
</protein>